<dbReference type="Pfam" id="PF13515">
    <property type="entry name" value="FUSC_2"/>
    <property type="match status" value="1"/>
</dbReference>
<reference evidence="7" key="1">
    <citation type="journal article" date="2023" name="Int. J. Syst. Evol. Microbiol.">
        <title>&lt;i&gt;Holtiella tumoricola&lt;/i&gt; gen. nov. sp. nov., isolated from a human clinical sample.</title>
        <authorList>
            <person name="Allen-Vercoe E."/>
            <person name="Daigneault M.C."/>
            <person name="Vancuren S.J."/>
            <person name="Cochrane K."/>
            <person name="O'Neal L.L."/>
            <person name="Sankaranarayanan K."/>
            <person name="Lawson P.A."/>
        </authorList>
    </citation>
    <scope>NUCLEOTIDE SEQUENCE</scope>
    <source>
        <strain evidence="7">CC70A</strain>
    </source>
</reference>
<evidence type="ECO:0000256" key="4">
    <source>
        <dbReference type="ARBA" id="ARBA00023136"/>
    </source>
</evidence>
<feature type="transmembrane region" description="Helical" evidence="5">
    <location>
        <begin position="36"/>
        <end position="53"/>
    </location>
</feature>
<keyword evidence="2 5" id="KW-0812">Transmembrane</keyword>
<feature type="transmembrane region" description="Helical" evidence="5">
    <location>
        <begin position="9"/>
        <end position="30"/>
    </location>
</feature>
<feature type="domain" description="Integral membrane bound transporter" evidence="6">
    <location>
        <begin position="192"/>
        <end position="311"/>
    </location>
</feature>
<comment type="subcellular location">
    <subcellularLocation>
        <location evidence="1">Membrane</location>
        <topology evidence="1">Multi-pass membrane protein</topology>
    </subcellularLocation>
</comment>
<evidence type="ECO:0000256" key="2">
    <source>
        <dbReference type="ARBA" id="ARBA00022692"/>
    </source>
</evidence>
<evidence type="ECO:0000259" key="6">
    <source>
        <dbReference type="Pfam" id="PF13515"/>
    </source>
</evidence>
<organism evidence="7 8">
    <name type="scientific">Holtiella tumoricola</name>
    <dbReference type="NCBI Taxonomy" id="3018743"/>
    <lineage>
        <taxon>Bacteria</taxon>
        <taxon>Bacillati</taxon>
        <taxon>Bacillota</taxon>
        <taxon>Clostridia</taxon>
        <taxon>Lachnospirales</taxon>
        <taxon>Cellulosilyticaceae</taxon>
        <taxon>Holtiella</taxon>
    </lineage>
</organism>
<feature type="transmembrane region" description="Helical" evidence="5">
    <location>
        <begin position="65"/>
        <end position="98"/>
    </location>
</feature>
<gene>
    <name evidence="7" type="ORF">PBV87_13590</name>
</gene>
<feature type="transmembrane region" description="Helical" evidence="5">
    <location>
        <begin position="230"/>
        <end position="248"/>
    </location>
</feature>
<feature type="transmembrane region" description="Helical" evidence="5">
    <location>
        <begin position="179"/>
        <end position="199"/>
    </location>
</feature>
<feature type="transmembrane region" description="Helical" evidence="5">
    <location>
        <begin position="104"/>
        <end position="122"/>
    </location>
</feature>
<keyword evidence="8" id="KW-1185">Reference proteome</keyword>
<accession>A0AA42DNU3</accession>
<evidence type="ECO:0000313" key="7">
    <source>
        <dbReference type="EMBL" id="MDA3732519.1"/>
    </source>
</evidence>
<dbReference type="InterPro" id="IPR049453">
    <property type="entry name" value="Memb_transporter_dom"/>
</dbReference>
<comment type="caution">
    <text evidence="7">The sequence shown here is derived from an EMBL/GenBank/DDBJ whole genome shotgun (WGS) entry which is preliminary data.</text>
</comment>
<evidence type="ECO:0000256" key="3">
    <source>
        <dbReference type="ARBA" id="ARBA00022989"/>
    </source>
</evidence>
<dbReference type="Proteomes" id="UP001169242">
    <property type="component" value="Unassembled WGS sequence"/>
</dbReference>
<feature type="transmembrane region" description="Helical" evidence="5">
    <location>
        <begin position="129"/>
        <end position="148"/>
    </location>
</feature>
<keyword evidence="4 5" id="KW-0472">Membrane</keyword>
<keyword evidence="3 5" id="KW-1133">Transmembrane helix</keyword>
<dbReference type="GO" id="GO:0016020">
    <property type="term" value="C:membrane"/>
    <property type="evidence" value="ECO:0007669"/>
    <property type="project" value="UniProtKB-SubCell"/>
</dbReference>
<sequence length="325" mass="36403">MIIITKQKLIFNLIILVPIMLIVGLYSSFFGNDNKLVSIICIAQSMMFLKKNLCYDKKTSAKIVLFLYFIISISTIVSQYSLVLGILFNFITIATVMYFTTEDIPSGLYSLFLLFYVFMEGTPIVDGTVFLRVASILVCGILASLIIYKCTPADYTNPTRPTQLKALIHHLKEKEPTRYFFIIRMTLALTIGMALGNIIGLEKGMWINVTILSLTQLSYKETKERMPKRITGTLIGILLFIIVFNLILPPSLTLMGVIIGGYCSSVVSSYIPKVSFNTMLALASAMGAIGSLSAISIRFGYMILGLFITILLTLCFYKREQHFQI</sequence>
<dbReference type="EMBL" id="JAQIFT010000048">
    <property type="protein sequence ID" value="MDA3732519.1"/>
    <property type="molecule type" value="Genomic_DNA"/>
</dbReference>
<dbReference type="AlphaFoldDB" id="A0AA42DNU3"/>
<feature type="transmembrane region" description="Helical" evidence="5">
    <location>
        <begin position="301"/>
        <end position="317"/>
    </location>
</feature>
<name>A0AA42DNU3_9FIRM</name>
<proteinExistence type="predicted"/>
<protein>
    <submittedName>
        <fullName evidence="7">FUSC family protein</fullName>
    </submittedName>
</protein>
<evidence type="ECO:0000256" key="1">
    <source>
        <dbReference type="ARBA" id="ARBA00004141"/>
    </source>
</evidence>
<dbReference type="RefSeq" id="WP_271012627.1">
    <property type="nucleotide sequence ID" value="NZ_JAQIFT010000048.1"/>
</dbReference>
<evidence type="ECO:0000313" key="8">
    <source>
        <dbReference type="Proteomes" id="UP001169242"/>
    </source>
</evidence>
<evidence type="ECO:0000256" key="5">
    <source>
        <dbReference type="SAM" id="Phobius"/>
    </source>
</evidence>